<evidence type="ECO:0000259" key="3">
    <source>
        <dbReference type="SMART" id="SM00331"/>
    </source>
</evidence>
<dbReference type="InterPro" id="IPR029016">
    <property type="entry name" value="GAF-like_dom_sf"/>
</dbReference>
<dbReference type="SUPFAM" id="SSF81606">
    <property type="entry name" value="PP2C-like"/>
    <property type="match status" value="1"/>
</dbReference>
<dbReference type="OrthoDB" id="9774747at2"/>
<dbReference type="InterPro" id="IPR036457">
    <property type="entry name" value="PPM-type-like_dom_sf"/>
</dbReference>
<gene>
    <name evidence="4" type="ORF">EZ242_10890</name>
</gene>
<dbReference type="InterPro" id="IPR003018">
    <property type="entry name" value="GAF"/>
</dbReference>
<evidence type="ECO:0000256" key="1">
    <source>
        <dbReference type="ARBA" id="ARBA00022801"/>
    </source>
</evidence>
<dbReference type="Pfam" id="PF01590">
    <property type="entry name" value="GAF"/>
    <property type="match status" value="1"/>
</dbReference>
<evidence type="ECO:0000259" key="2">
    <source>
        <dbReference type="SMART" id="SM00065"/>
    </source>
</evidence>
<dbReference type="GO" id="GO:0016791">
    <property type="term" value="F:phosphatase activity"/>
    <property type="evidence" value="ECO:0007669"/>
    <property type="project" value="TreeGrafter"/>
</dbReference>
<evidence type="ECO:0000313" key="4">
    <source>
        <dbReference type="EMBL" id="TFY99645.1"/>
    </source>
</evidence>
<comment type="caution">
    <text evidence="4">The sequence shown here is derived from an EMBL/GenBank/DDBJ whole genome shotgun (WGS) entry which is preliminary data.</text>
</comment>
<keyword evidence="1" id="KW-0378">Hydrolase</keyword>
<dbReference type="InterPro" id="IPR052016">
    <property type="entry name" value="Bact_Sigma-Reg"/>
</dbReference>
<dbReference type="SUPFAM" id="SSF55781">
    <property type="entry name" value="GAF domain-like"/>
    <property type="match status" value="1"/>
</dbReference>
<dbReference type="Gene3D" id="3.60.40.10">
    <property type="entry name" value="PPM-type phosphatase domain"/>
    <property type="match status" value="1"/>
</dbReference>
<dbReference type="Pfam" id="PF07228">
    <property type="entry name" value="SpoIIE"/>
    <property type="match status" value="1"/>
</dbReference>
<dbReference type="Gene3D" id="3.30.450.40">
    <property type="match status" value="1"/>
</dbReference>
<dbReference type="InterPro" id="IPR001932">
    <property type="entry name" value="PPM-type_phosphatase-like_dom"/>
</dbReference>
<dbReference type="PANTHER" id="PTHR43156">
    <property type="entry name" value="STAGE II SPORULATION PROTEIN E-RELATED"/>
    <property type="match status" value="1"/>
</dbReference>
<keyword evidence="5" id="KW-1185">Reference proteome</keyword>
<evidence type="ECO:0000313" key="5">
    <source>
        <dbReference type="Proteomes" id="UP000297564"/>
    </source>
</evidence>
<dbReference type="SMART" id="SM00331">
    <property type="entry name" value="PP2C_SIG"/>
    <property type="match status" value="1"/>
</dbReference>
<accession>A0A4Z0BK02</accession>
<dbReference type="SMART" id="SM00065">
    <property type="entry name" value="GAF"/>
    <property type="match status" value="1"/>
</dbReference>
<name>A0A4Z0BK02_9BURK</name>
<feature type="domain" description="GAF" evidence="2">
    <location>
        <begin position="27"/>
        <end position="171"/>
    </location>
</feature>
<dbReference type="RefSeq" id="WP_135285188.1">
    <property type="nucleotide sequence ID" value="NZ_SMLL01000004.1"/>
</dbReference>
<dbReference type="EMBL" id="SMLL01000004">
    <property type="protein sequence ID" value="TFY99645.1"/>
    <property type="molecule type" value="Genomic_DNA"/>
</dbReference>
<reference evidence="4 5" key="1">
    <citation type="submission" date="2019-03" db="EMBL/GenBank/DDBJ databases">
        <title>Ramlibacter rhizophilus CCTCC AB2015357, whole genome shotgun sequence.</title>
        <authorList>
            <person name="Zhang X."/>
            <person name="Feng G."/>
            <person name="Zhu H."/>
        </authorList>
    </citation>
    <scope>NUCLEOTIDE SEQUENCE [LARGE SCALE GENOMIC DNA]</scope>
    <source>
        <strain evidence="4 5">CCTCC AB2015357</strain>
    </source>
</reference>
<dbReference type="PANTHER" id="PTHR43156:SF2">
    <property type="entry name" value="STAGE II SPORULATION PROTEIN E"/>
    <property type="match status" value="1"/>
</dbReference>
<feature type="domain" description="PPM-type phosphatase" evidence="3">
    <location>
        <begin position="198"/>
        <end position="415"/>
    </location>
</feature>
<organism evidence="4 5">
    <name type="scientific">Ramlibacter rhizophilus</name>
    <dbReference type="NCBI Taxonomy" id="1781167"/>
    <lineage>
        <taxon>Bacteria</taxon>
        <taxon>Pseudomonadati</taxon>
        <taxon>Pseudomonadota</taxon>
        <taxon>Betaproteobacteria</taxon>
        <taxon>Burkholderiales</taxon>
        <taxon>Comamonadaceae</taxon>
        <taxon>Ramlibacter</taxon>
    </lineage>
</organism>
<sequence>MSAESRLSSEQLEQLLRVTRRLAAPFELLDMLGEVTLAACGVLQAERASVWLLDPASGDLVLETAQGLAHARVPMGVGLIGACARERRAINVPDCYADPRFDPTLDRASGFRTRCSLTLPLSDAKGDLVGVMQVLNQHGGAFEAADLDLAEALAAQCAVALARARAVAALVEAERVRQELAAARIVQTSALPRMLPELPGYSLHASFRPAAETGGDTYDLARVDGKLLVLLADATGHGIAPALSVTQMQAMLRMALGLGVSLERSFVQVNNRLAETLPEAHFVTAFVGLLDPAEHRLRFISGGQGPILHYRAAAEAFDLHRPNCFPMGADLLDEPVAVVELSFGPGDWLLLLSDGVYEWANEEGELFGRERVMQAVRAHARAPLPAFALQLLEDLQAFSPGREQEDDVTLVLVRRDAAGE</sequence>
<proteinExistence type="predicted"/>
<dbReference type="AlphaFoldDB" id="A0A4Z0BK02"/>
<dbReference type="Proteomes" id="UP000297564">
    <property type="component" value="Unassembled WGS sequence"/>
</dbReference>
<protein>
    <submittedName>
        <fullName evidence="4">GAF domain-containing protein</fullName>
    </submittedName>
</protein>